<name>A0A8J2LD69_9HEXA</name>
<protein>
    <submittedName>
        <fullName evidence="1">Uncharacterized protein</fullName>
    </submittedName>
</protein>
<dbReference type="Proteomes" id="UP000708208">
    <property type="component" value="Unassembled WGS sequence"/>
</dbReference>
<organism evidence="1 2">
    <name type="scientific">Allacma fusca</name>
    <dbReference type="NCBI Taxonomy" id="39272"/>
    <lineage>
        <taxon>Eukaryota</taxon>
        <taxon>Metazoa</taxon>
        <taxon>Ecdysozoa</taxon>
        <taxon>Arthropoda</taxon>
        <taxon>Hexapoda</taxon>
        <taxon>Collembola</taxon>
        <taxon>Symphypleona</taxon>
        <taxon>Sminthuridae</taxon>
        <taxon>Allacma</taxon>
    </lineage>
</organism>
<dbReference type="EMBL" id="CAJVCH010567838">
    <property type="protein sequence ID" value="CAG7832968.1"/>
    <property type="molecule type" value="Genomic_DNA"/>
</dbReference>
<keyword evidence="2" id="KW-1185">Reference proteome</keyword>
<accession>A0A8J2LD69</accession>
<comment type="caution">
    <text evidence="1">The sequence shown here is derived from an EMBL/GenBank/DDBJ whole genome shotgun (WGS) entry which is preliminary data.</text>
</comment>
<proteinExistence type="predicted"/>
<feature type="non-terminal residue" evidence="1">
    <location>
        <position position="1"/>
    </location>
</feature>
<gene>
    <name evidence="1" type="ORF">AFUS01_LOCUS42621</name>
</gene>
<evidence type="ECO:0000313" key="2">
    <source>
        <dbReference type="Proteomes" id="UP000708208"/>
    </source>
</evidence>
<dbReference type="AlphaFoldDB" id="A0A8J2LD69"/>
<evidence type="ECO:0000313" key="1">
    <source>
        <dbReference type="EMBL" id="CAG7832968.1"/>
    </source>
</evidence>
<reference evidence="1" key="1">
    <citation type="submission" date="2021-06" db="EMBL/GenBank/DDBJ databases">
        <authorList>
            <person name="Hodson N. C."/>
            <person name="Mongue J. A."/>
            <person name="Jaron S. K."/>
        </authorList>
    </citation>
    <scope>NUCLEOTIDE SEQUENCE</scope>
</reference>
<sequence>MPAIHLVVHPKHDPFMPVMWEAWELLITGLLDVQYIALKQHSDEIHVREDEEDDEV</sequence>